<dbReference type="Gene3D" id="1.10.10.10">
    <property type="entry name" value="Winged helix-like DNA-binding domain superfamily/Winged helix DNA-binding domain"/>
    <property type="match status" value="1"/>
</dbReference>
<dbReference type="SMART" id="SM00487">
    <property type="entry name" value="DEXDc"/>
    <property type="match status" value="1"/>
</dbReference>
<keyword evidence="6" id="KW-0227">DNA damage</keyword>
<feature type="domain" description="HRDC" evidence="18">
    <location>
        <begin position="546"/>
        <end position="625"/>
    </location>
</feature>
<dbReference type="NCBIfam" id="TIGR01389">
    <property type="entry name" value="recQ"/>
    <property type="match status" value="1"/>
</dbReference>
<dbReference type="PANTHER" id="PTHR13710">
    <property type="entry name" value="DNA HELICASE RECQ FAMILY MEMBER"/>
    <property type="match status" value="1"/>
</dbReference>
<comment type="cofactor">
    <cofactor evidence="2">
        <name>Zn(2+)</name>
        <dbReference type="ChEBI" id="CHEBI:29105"/>
    </cofactor>
</comment>
<dbReference type="AlphaFoldDB" id="A0A931I1Y0"/>
<dbReference type="InterPro" id="IPR001650">
    <property type="entry name" value="Helicase_C-like"/>
</dbReference>
<evidence type="ECO:0000256" key="12">
    <source>
        <dbReference type="ARBA" id="ARBA00023172"/>
    </source>
</evidence>
<keyword evidence="4" id="KW-0479">Metal-binding</keyword>
<comment type="caution">
    <text evidence="21">The sequence shown here is derived from an EMBL/GenBank/DDBJ whole genome shotgun (WGS) entry which is preliminary data.</text>
</comment>
<dbReference type="GO" id="GO:0046872">
    <property type="term" value="F:metal ion binding"/>
    <property type="evidence" value="ECO:0007669"/>
    <property type="project" value="UniProtKB-KW"/>
</dbReference>
<evidence type="ECO:0000313" key="21">
    <source>
        <dbReference type="EMBL" id="MBH0238740.1"/>
    </source>
</evidence>
<evidence type="ECO:0000256" key="11">
    <source>
        <dbReference type="ARBA" id="ARBA00023125"/>
    </source>
</evidence>
<evidence type="ECO:0000256" key="13">
    <source>
        <dbReference type="ARBA" id="ARBA00023204"/>
    </source>
</evidence>
<keyword evidence="13" id="KW-0234">DNA repair</keyword>
<comment type="catalytic activity">
    <reaction evidence="15">
        <text>Couples ATP hydrolysis with the unwinding of duplex DNA by translocating in the 3'-5' direction.</text>
        <dbReference type="EC" id="5.6.2.4"/>
    </reaction>
</comment>
<evidence type="ECO:0000256" key="14">
    <source>
        <dbReference type="ARBA" id="ARBA00023235"/>
    </source>
</evidence>
<proteinExistence type="inferred from homology"/>
<evidence type="ECO:0000256" key="8">
    <source>
        <dbReference type="ARBA" id="ARBA00022806"/>
    </source>
</evidence>
<dbReference type="FunFam" id="3.40.50.300:FF:000296">
    <property type="entry name" value="ATP-dependent DNA helicase RecQ"/>
    <property type="match status" value="1"/>
</dbReference>
<dbReference type="NCBIfam" id="TIGR00614">
    <property type="entry name" value="recQ_fam"/>
    <property type="match status" value="1"/>
</dbReference>
<dbReference type="Pfam" id="PF00270">
    <property type="entry name" value="DEAD"/>
    <property type="match status" value="1"/>
</dbReference>
<dbReference type="SMART" id="SM00490">
    <property type="entry name" value="HELICc"/>
    <property type="match status" value="1"/>
</dbReference>
<dbReference type="InterPro" id="IPR018982">
    <property type="entry name" value="RQC_domain"/>
</dbReference>
<dbReference type="InterPro" id="IPR011545">
    <property type="entry name" value="DEAD/DEAH_box_helicase_dom"/>
</dbReference>
<evidence type="ECO:0000256" key="3">
    <source>
        <dbReference type="ARBA" id="ARBA00005446"/>
    </source>
</evidence>
<evidence type="ECO:0000256" key="4">
    <source>
        <dbReference type="ARBA" id="ARBA00022723"/>
    </source>
</evidence>
<dbReference type="InterPro" id="IPR004589">
    <property type="entry name" value="DNA_helicase_ATP-dep_RecQ"/>
</dbReference>
<evidence type="ECO:0000256" key="6">
    <source>
        <dbReference type="ARBA" id="ARBA00022763"/>
    </source>
</evidence>
<evidence type="ECO:0000256" key="10">
    <source>
        <dbReference type="ARBA" id="ARBA00022840"/>
    </source>
</evidence>
<dbReference type="GO" id="GO:0006310">
    <property type="term" value="P:DNA recombination"/>
    <property type="evidence" value="ECO:0007669"/>
    <property type="project" value="UniProtKB-UniRule"/>
</dbReference>
<dbReference type="GO" id="GO:0005524">
    <property type="term" value="F:ATP binding"/>
    <property type="evidence" value="ECO:0007669"/>
    <property type="project" value="UniProtKB-KW"/>
</dbReference>
<dbReference type="InterPro" id="IPR044876">
    <property type="entry name" value="HRDC_dom_sf"/>
</dbReference>
<dbReference type="SMART" id="SM00341">
    <property type="entry name" value="HRDC"/>
    <property type="match status" value="1"/>
</dbReference>
<dbReference type="PANTHER" id="PTHR13710:SF105">
    <property type="entry name" value="ATP-DEPENDENT DNA HELICASE Q1"/>
    <property type="match status" value="1"/>
</dbReference>
<dbReference type="GO" id="GO:0006281">
    <property type="term" value="P:DNA repair"/>
    <property type="evidence" value="ECO:0007669"/>
    <property type="project" value="UniProtKB-KW"/>
</dbReference>
<accession>A0A931I1Y0</accession>
<feature type="domain" description="Helicase ATP-binding" evidence="19">
    <location>
        <begin position="46"/>
        <end position="214"/>
    </location>
</feature>
<evidence type="ECO:0000256" key="2">
    <source>
        <dbReference type="ARBA" id="ARBA00001947"/>
    </source>
</evidence>
<evidence type="ECO:0000259" key="20">
    <source>
        <dbReference type="PROSITE" id="PS51194"/>
    </source>
</evidence>
<dbReference type="PROSITE" id="PS50967">
    <property type="entry name" value="HRDC"/>
    <property type="match status" value="1"/>
</dbReference>
<dbReference type="EC" id="5.6.2.4" evidence="16"/>
<dbReference type="Pfam" id="PF09382">
    <property type="entry name" value="RQC"/>
    <property type="match status" value="1"/>
</dbReference>
<dbReference type="PROSITE" id="PS51192">
    <property type="entry name" value="HELICASE_ATP_BIND_1"/>
    <property type="match status" value="1"/>
</dbReference>
<dbReference type="InterPro" id="IPR036388">
    <property type="entry name" value="WH-like_DNA-bd_sf"/>
</dbReference>
<sequence length="625" mass="67985">MTASTPLARRADPDPSGTTTARRSPKAVLKEVFGFDSFRPLQGEVVEHVAGGGNALVLFPTGRGKSLCFQIPAICRHGVGIVVSPLLALIHDQVEALRQAGVAAAALHSGLGADEAYAVRDAARDGALDLLYVTPERLLTPAFLDFLAGIDIALFAIDEAHCVSQWGHDFRPEYAGLGRLGELFPDIPLIALTATADPRTREDIVRSLRLEDARIFESSFDRPNISYTITERAEPRRQLIDFLARHKGASGIVYCLSRRSVEETAEWLTTKGIRALPYHAGLDGRIRAANQNAFLREDGLVLVATVAFGMGIDKPDVRFVAHMDLPSSVEAYYQETGRAGRDGLPAEAFMVFGTKDVLLRRRMIDEGSAPDTVKRVERAKLEALIGICETCDCRRQAILRHFGEAHPGHCMNCDTCREPVERFDGTVAAQKLLSAIVRTGERFGAGHVADVLMGKPTEKVVRFGHDKLKTFGVGGEMDAKGWGSVLRQLVSLGVVGVDHEAFGALRLEEGAREILKGERPVMLRAARAPARRDRRRGGTAPEADAGTPEAALFEKLREIRAALAREQAVPAYVVFGDAALWSMVAVQPRTLAEMRTVSGVGDEKLKRYGAVFLEVIDGWRGGQDG</sequence>
<feature type="region of interest" description="Disordered" evidence="17">
    <location>
        <begin position="526"/>
        <end position="545"/>
    </location>
</feature>
<keyword evidence="22" id="KW-1185">Reference proteome</keyword>
<dbReference type="FunFam" id="3.40.50.300:FF:000156">
    <property type="entry name" value="ATP-dependent DNA helicase recQ"/>
    <property type="match status" value="1"/>
</dbReference>
<dbReference type="Gene3D" id="1.10.150.80">
    <property type="entry name" value="HRDC domain"/>
    <property type="match status" value="1"/>
</dbReference>
<dbReference type="InterPro" id="IPR032284">
    <property type="entry name" value="RecQ_Zn-bd"/>
</dbReference>
<dbReference type="CDD" id="cd17920">
    <property type="entry name" value="DEXHc_RecQ"/>
    <property type="match status" value="1"/>
</dbReference>
<organism evidence="21 22">
    <name type="scientific">Methylobrevis albus</name>
    <dbReference type="NCBI Taxonomy" id="2793297"/>
    <lineage>
        <taxon>Bacteria</taxon>
        <taxon>Pseudomonadati</taxon>
        <taxon>Pseudomonadota</taxon>
        <taxon>Alphaproteobacteria</taxon>
        <taxon>Hyphomicrobiales</taxon>
        <taxon>Pleomorphomonadaceae</taxon>
        <taxon>Methylobrevis</taxon>
    </lineage>
</organism>
<keyword evidence="8 21" id="KW-0347">Helicase</keyword>
<keyword evidence="5" id="KW-0547">Nucleotide-binding</keyword>
<dbReference type="SUPFAM" id="SSF52540">
    <property type="entry name" value="P-loop containing nucleoside triphosphate hydrolases"/>
    <property type="match status" value="2"/>
</dbReference>
<evidence type="ECO:0000313" key="22">
    <source>
        <dbReference type="Proteomes" id="UP000631694"/>
    </source>
</evidence>
<evidence type="ECO:0000256" key="16">
    <source>
        <dbReference type="NCBIfam" id="TIGR01389"/>
    </source>
</evidence>
<dbReference type="Pfam" id="PF00271">
    <property type="entry name" value="Helicase_C"/>
    <property type="match status" value="1"/>
</dbReference>
<evidence type="ECO:0000256" key="1">
    <source>
        <dbReference type="ARBA" id="ARBA00001946"/>
    </source>
</evidence>
<gene>
    <name evidence="21" type="primary">recQ</name>
    <name evidence="21" type="ORF">I5731_12965</name>
</gene>
<evidence type="ECO:0000256" key="7">
    <source>
        <dbReference type="ARBA" id="ARBA00022801"/>
    </source>
</evidence>
<reference evidence="21" key="1">
    <citation type="submission" date="2020-12" db="EMBL/GenBank/DDBJ databases">
        <title>Methylobrevis albus sp. nov., isolated from fresh water lack sediment.</title>
        <authorList>
            <person name="Zou Q."/>
        </authorList>
    </citation>
    <scope>NUCLEOTIDE SEQUENCE</scope>
    <source>
        <strain evidence="21">L22</strain>
    </source>
</reference>
<feature type="region of interest" description="Disordered" evidence="17">
    <location>
        <begin position="1"/>
        <end position="23"/>
    </location>
</feature>
<dbReference type="InterPro" id="IPR010997">
    <property type="entry name" value="HRDC-like_sf"/>
</dbReference>
<evidence type="ECO:0000259" key="18">
    <source>
        <dbReference type="PROSITE" id="PS50967"/>
    </source>
</evidence>
<dbReference type="InterPro" id="IPR014001">
    <property type="entry name" value="Helicase_ATP-bd"/>
</dbReference>
<dbReference type="GO" id="GO:0030894">
    <property type="term" value="C:replisome"/>
    <property type="evidence" value="ECO:0007669"/>
    <property type="project" value="TreeGrafter"/>
</dbReference>
<dbReference type="Pfam" id="PF16124">
    <property type="entry name" value="RecQ_Zn_bind"/>
    <property type="match status" value="1"/>
</dbReference>
<comment type="similarity">
    <text evidence="3">Belongs to the helicase family. RecQ subfamily.</text>
</comment>
<dbReference type="RefSeq" id="WP_197311826.1">
    <property type="nucleotide sequence ID" value="NZ_JADZLT010000051.1"/>
</dbReference>
<name>A0A931I1Y0_9HYPH</name>
<dbReference type="Proteomes" id="UP000631694">
    <property type="component" value="Unassembled WGS sequence"/>
</dbReference>
<comment type="cofactor">
    <cofactor evidence="1">
        <name>Mg(2+)</name>
        <dbReference type="ChEBI" id="CHEBI:18420"/>
    </cofactor>
</comment>
<keyword evidence="9" id="KW-0862">Zinc</keyword>
<dbReference type="GO" id="GO:0016787">
    <property type="term" value="F:hydrolase activity"/>
    <property type="evidence" value="ECO:0007669"/>
    <property type="project" value="UniProtKB-KW"/>
</dbReference>
<evidence type="ECO:0000256" key="17">
    <source>
        <dbReference type="SAM" id="MobiDB-lite"/>
    </source>
</evidence>
<evidence type="ECO:0000256" key="15">
    <source>
        <dbReference type="ARBA" id="ARBA00034617"/>
    </source>
</evidence>
<keyword evidence="10" id="KW-0067">ATP-binding</keyword>
<evidence type="ECO:0000256" key="5">
    <source>
        <dbReference type="ARBA" id="ARBA00022741"/>
    </source>
</evidence>
<evidence type="ECO:0000256" key="9">
    <source>
        <dbReference type="ARBA" id="ARBA00022833"/>
    </source>
</evidence>
<dbReference type="GO" id="GO:0043138">
    <property type="term" value="F:3'-5' DNA helicase activity"/>
    <property type="evidence" value="ECO:0007669"/>
    <property type="project" value="UniProtKB-EC"/>
</dbReference>
<evidence type="ECO:0000259" key="19">
    <source>
        <dbReference type="PROSITE" id="PS51192"/>
    </source>
</evidence>
<dbReference type="InterPro" id="IPR002121">
    <property type="entry name" value="HRDC_dom"/>
</dbReference>
<dbReference type="Gene3D" id="3.40.50.300">
    <property type="entry name" value="P-loop containing nucleotide triphosphate hydrolases"/>
    <property type="match status" value="2"/>
</dbReference>
<dbReference type="GO" id="GO:0003677">
    <property type="term" value="F:DNA binding"/>
    <property type="evidence" value="ECO:0007669"/>
    <property type="project" value="UniProtKB-KW"/>
</dbReference>
<dbReference type="SUPFAM" id="SSF47819">
    <property type="entry name" value="HRDC-like"/>
    <property type="match status" value="1"/>
</dbReference>
<keyword evidence="14" id="KW-0413">Isomerase</keyword>
<dbReference type="InterPro" id="IPR006293">
    <property type="entry name" value="DNA_helicase_ATP-dep_RecQ_bac"/>
</dbReference>
<dbReference type="SMART" id="SM00956">
    <property type="entry name" value="RQC"/>
    <property type="match status" value="1"/>
</dbReference>
<dbReference type="EMBL" id="JADZLT010000051">
    <property type="protein sequence ID" value="MBH0238740.1"/>
    <property type="molecule type" value="Genomic_DNA"/>
</dbReference>
<dbReference type="GO" id="GO:0005737">
    <property type="term" value="C:cytoplasm"/>
    <property type="evidence" value="ECO:0007669"/>
    <property type="project" value="TreeGrafter"/>
</dbReference>
<dbReference type="GO" id="GO:0006260">
    <property type="term" value="P:DNA replication"/>
    <property type="evidence" value="ECO:0007669"/>
    <property type="project" value="InterPro"/>
</dbReference>
<dbReference type="GO" id="GO:0009432">
    <property type="term" value="P:SOS response"/>
    <property type="evidence" value="ECO:0007669"/>
    <property type="project" value="UniProtKB-UniRule"/>
</dbReference>
<feature type="domain" description="Helicase C-terminal" evidence="20">
    <location>
        <begin position="235"/>
        <end position="382"/>
    </location>
</feature>
<keyword evidence="7 21" id="KW-0378">Hydrolase</keyword>
<dbReference type="PROSITE" id="PS51194">
    <property type="entry name" value="HELICASE_CTER"/>
    <property type="match status" value="1"/>
</dbReference>
<dbReference type="InterPro" id="IPR027417">
    <property type="entry name" value="P-loop_NTPase"/>
</dbReference>
<dbReference type="GO" id="GO:0043590">
    <property type="term" value="C:bacterial nucleoid"/>
    <property type="evidence" value="ECO:0007669"/>
    <property type="project" value="TreeGrafter"/>
</dbReference>
<dbReference type="Pfam" id="PF00570">
    <property type="entry name" value="HRDC"/>
    <property type="match status" value="1"/>
</dbReference>
<keyword evidence="11" id="KW-0238">DNA-binding</keyword>
<dbReference type="GO" id="GO:0009378">
    <property type="term" value="F:four-way junction helicase activity"/>
    <property type="evidence" value="ECO:0007669"/>
    <property type="project" value="TreeGrafter"/>
</dbReference>
<protein>
    <recommendedName>
        <fullName evidence="16">DNA helicase RecQ</fullName>
        <ecNumber evidence="16">5.6.2.4</ecNumber>
    </recommendedName>
</protein>
<keyword evidence="12" id="KW-0233">DNA recombination</keyword>